<keyword evidence="13 18" id="KW-1015">Disulfide bond</keyword>
<keyword evidence="25" id="KW-1185">Reference proteome</keyword>
<evidence type="ECO:0000256" key="14">
    <source>
        <dbReference type="ARBA" id="ARBA00023180"/>
    </source>
</evidence>
<feature type="binding site" evidence="17">
    <location>
        <position position="209"/>
    </location>
    <ligand>
        <name>FAD</name>
        <dbReference type="ChEBI" id="CHEBI:57692"/>
    </ligand>
</feature>
<comment type="subunit">
    <text evidence="4">May function both as a monomer and a homodimer.</text>
</comment>
<feature type="binding site" evidence="17">
    <location>
        <position position="207"/>
    </location>
    <ligand>
        <name>FAD</name>
        <dbReference type="ChEBI" id="CHEBI:57692"/>
    </ligand>
</feature>
<dbReference type="EMBL" id="CAJNOK010000104">
    <property type="protein sequence ID" value="CAF0729495.1"/>
    <property type="molecule type" value="Genomic_DNA"/>
</dbReference>
<evidence type="ECO:0000256" key="2">
    <source>
        <dbReference type="ARBA" id="ARBA00004367"/>
    </source>
</evidence>
<keyword evidence="15" id="KW-0676">Redox-active center</keyword>
<dbReference type="InterPro" id="IPR037192">
    <property type="entry name" value="ERO1-like_sf"/>
</dbReference>
<dbReference type="GO" id="GO:0034975">
    <property type="term" value="P:protein folding in endoplasmic reticulum"/>
    <property type="evidence" value="ECO:0007669"/>
    <property type="project" value="InterPro"/>
</dbReference>
<accession>A0A813PV88</accession>
<proteinExistence type="inferred from homology"/>
<evidence type="ECO:0000256" key="7">
    <source>
        <dbReference type="ARBA" id="ARBA00022729"/>
    </source>
</evidence>
<comment type="caution">
    <text evidence="22">The sequence shown here is derived from an EMBL/GenBank/DDBJ whole genome shotgun (WGS) entry which is preliminary data.</text>
</comment>
<evidence type="ECO:0000313" key="24">
    <source>
        <dbReference type="EMBL" id="CAF3541569.1"/>
    </source>
</evidence>
<comment type="cofactor">
    <cofactor evidence="1 17">
        <name>FAD</name>
        <dbReference type="ChEBI" id="CHEBI:57692"/>
    </cofactor>
</comment>
<dbReference type="PANTHER" id="PTHR12613:SF0">
    <property type="entry name" value="ERO1-LIKE PROTEIN"/>
    <property type="match status" value="1"/>
</dbReference>
<feature type="active site" description="Nucleophile" evidence="16">
    <location>
        <position position="400"/>
    </location>
</feature>
<keyword evidence="12" id="KW-0472">Membrane</keyword>
<dbReference type="EMBL" id="CAJOBC010000126">
    <property type="protein sequence ID" value="CAF3541569.1"/>
    <property type="molecule type" value="Genomic_DNA"/>
</dbReference>
<dbReference type="GO" id="GO:0071949">
    <property type="term" value="F:FAD binding"/>
    <property type="evidence" value="ECO:0007669"/>
    <property type="project" value="InterPro"/>
</dbReference>
<evidence type="ECO:0000313" key="25">
    <source>
        <dbReference type="Proteomes" id="UP000663829"/>
    </source>
</evidence>
<keyword evidence="10" id="KW-0249">Electron transport</keyword>
<dbReference type="AlphaFoldDB" id="A0A813PV88"/>
<comment type="subcellular location">
    <subcellularLocation>
        <location evidence="2">Endoplasmic reticulum membrane</location>
        <topology evidence="2">Peripheral membrane protein</topology>
        <orientation evidence="2">Lumenal side</orientation>
    </subcellularLocation>
</comment>
<feature type="region of interest" description="Disordered" evidence="19">
    <location>
        <begin position="128"/>
        <end position="159"/>
    </location>
</feature>
<evidence type="ECO:0000256" key="1">
    <source>
        <dbReference type="ARBA" id="ARBA00001974"/>
    </source>
</evidence>
<evidence type="ECO:0000256" key="20">
    <source>
        <dbReference type="SAM" id="SignalP"/>
    </source>
</evidence>
<dbReference type="GO" id="GO:0015035">
    <property type="term" value="F:protein-disulfide reductase activity"/>
    <property type="evidence" value="ECO:0007669"/>
    <property type="project" value="InterPro"/>
</dbReference>
<evidence type="ECO:0000256" key="12">
    <source>
        <dbReference type="ARBA" id="ARBA00023136"/>
    </source>
</evidence>
<dbReference type="EMBL" id="CAJOBA010000104">
    <property type="protein sequence ID" value="CAF3504392.1"/>
    <property type="molecule type" value="Genomic_DNA"/>
</dbReference>
<keyword evidence="5" id="KW-0813">Transport</keyword>
<evidence type="ECO:0000256" key="15">
    <source>
        <dbReference type="ARBA" id="ARBA00023284"/>
    </source>
</evidence>
<organism evidence="22 25">
    <name type="scientific">Didymodactylos carnosus</name>
    <dbReference type="NCBI Taxonomy" id="1234261"/>
    <lineage>
        <taxon>Eukaryota</taxon>
        <taxon>Metazoa</taxon>
        <taxon>Spiralia</taxon>
        <taxon>Gnathifera</taxon>
        <taxon>Rotifera</taxon>
        <taxon>Eurotatoria</taxon>
        <taxon>Bdelloidea</taxon>
        <taxon>Philodinida</taxon>
        <taxon>Philodinidae</taxon>
        <taxon>Didymodactylos</taxon>
    </lineage>
</organism>
<reference evidence="22" key="1">
    <citation type="submission" date="2021-02" db="EMBL/GenBank/DDBJ databases">
        <authorList>
            <person name="Nowell W R."/>
        </authorList>
    </citation>
    <scope>NUCLEOTIDE SEQUENCE</scope>
</reference>
<sequence length="465" mass="54766">MNDKFRTTTMIVYVFLFIFSHVSCNNDLSILTQTTLSTTSVTCNQENKNRSGLIDDCNCRFDDINDINNKKLYPILKILVKKNYFRFYPINLKKQCQFWIDDSKCVLKDCAVKSCPVDQLPETLRHNKNHHEYVKHRQESTTSECSSNNNDKNSSLGELNKNLSDEHKQTIEKWIQFDDSLLDNFCDIDDETSADVEYIDLLLNKERYTGYSGQSTKRIWTAIYNENCFFMSGSKVYYNLRQKRQNIKDLCLEGRIFYRLISGLHSSISIHLCSNYFFPGYLGLSDHWGPNTQEFSRRFDPKQTEDEGPLWLKNLYFIYLIELRALDKAIPYLEQVAYFTGNETDDEDTKNLLKNQLFNEIRKFANHFNETHLFKDNEQLRYEFKEHFRNISRIMDCVGCDKCKIWGKLQIQALGTALKILFNRKEIHAFQLQRSEIVSLINGFAQLSYSIDQLEKTFKPFINIS</sequence>
<evidence type="ECO:0000313" key="21">
    <source>
        <dbReference type="EMBL" id="CAF0729495.1"/>
    </source>
</evidence>
<keyword evidence="8" id="KW-0256">Endoplasmic reticulum</keyword>
<evidence type="ECO:0000313" key="22">
    <source>
        <dbReference type="EMBL" id="CAF0760733.1"/>
    </source>
</evidence>
<keyword evidence="14" id="KW-0325">Glycoprotein</keyword>
<evidence type="ECO:0000313" key="23">
    <source>
        <dbReference type="EMBL" id="CAF3504392.1"/>
    </source>
</evidence>
<dbReference type="EMBL" id="CAJNOQ010000126">
    <property type="protein sequence ID" value="CAF0760733.1"/>
    <property type="molecule type" value="Genomic_DNA"/>
</dbReference>
<gene>
    <name evidence="22" type="ORF">GPM918_LOCUS1369</name>
    <name evidence="21" type="ORF">OVA965_LOCUS693</name>
    <name evidence="24" type="ORF">SRO942_LOCUS1369</name>
    <name evidence="23" type="ORF">TMI583_LOCUS693</name>
</gene>
<dbReference type="SUPFAM" id="SSF110019">
    <property type="entry name" value="ERO1-like"/>
    <property type="match status" value="1"/>
</dbReference>
<dbReference type="GO" id="GO:0005789">
    <property type="term" value="C:endoplasmic reticulum membrane"/>
    <property type="evidence" value="ECO:0007669"/>
    <property type="project" value="UniProtKB-SubCell"/>
</dbReference>
<feature type="binding site" evidence="17">
    <location>
        <position position="220"/>
    </location>
    <ligand>
        <name>FAD</name>
        <dbReference type="ChEBI" id="CHEBI:57692"/>
    </ligand>
</feature>
<keyword evidence="7 20" id="KW-0732">Signal</keyword>
<feature type="binding site" evidence="17">
    <location>
        <position position="298"/>
    </location>
    <ligand>
        <name>FAD</name>
        <dbReference type="ChEBI" id="CHEBI:57692"/>
    </ligand>
</feature>
<dbReference type="OrthoDB" id="269384at2759"/>
<dbReference type="PIRSF" id="PIRSF017205">
    <property type="entry name" value="ERO1"/>
    <property type="match status" value="1"/>
</dbReference>
<evidence type="ECO:0000256" key="3">
    <source>
        <dbReference type="ARBA" id="ARBA00008277"/>
    </source>
</evidence>
<evidence type="ECO:0000256" key="17">
    <source>
        <dbReference type="PIRSR" id="PIRSR017205-2"/>
    </source>
</evidence>
<dbReference type="Proteomes" id="UP000677228">
    <property type="component" value="Unassembled WGS sequence"/>
</dbReference>
<evidence type="ECO:0000256" key="8">
    <source>
        <dbReference type="ARBA" id="ARBA00022824"/>
    </source>
</evidence>
<feature type="active site" evidence="16">
    <location>
        <position position="403"/>
    </location>
</feature>
<evidence type="ECO:0000256" key="11">
    <source>
        <dbReference type="ARBA" id="ARBA00023002"/>
    </source>
</evidence>
<evidence type="ECO:0000256" key="18">
    <source>
        <dbReference type="PIRSR" id="PIRSR017205-3"/>
    </source>
</evidence>
<evidence type="ECO:0000256" key="6">
    <source>
        <dbReference type="ARBA" id="ARBA00022630"/>
    </source>
</evidence>
<feature type="chain" id="PRO_5036222616" evidence="20">
    <location>
        <begin position="25"/>
        <end position="465"/>
    </location>
</feature>
<feature type="disulfide bond" description="Redox-active" evidence="18">
    <location>
        <begin position="400"/>
        <end position="403"/>
    </location>
</feature>
<feature type="binding site" evidence="17">
    <location>
        <position position="265"/>
    </location>
    <ligand>
        <name>FAD</name>
        <dbReference type="ChEBI" id="CHEBI:57692"/>
    </ligand>
</feature>
<evidence type="ECO:0000256" key="4">
    <source>
        <dbReference type="ARBA" id="ARBA00011802"/>
    </source>
</evidence>
<protein>
    <submittedName>
        <fullName evidence="22">Uncharacterized protein</fullName>
    </submittedName>
</protein>
<evidence type="ECO:0000256" key="19">
    <source>
        <dbReference type="SAM" id="MobiDB-lite"/>
    </source>
</evidence>
<feature type="signal peptide" evidence="20">
    <location>
        <begin position="1"/>
        <end position="24"/>
    </location>
</feature>
<dbReference type="PANTHER" id="PTHR12613">
    <property type="entry name" value="ERO1-RELATED"/>
    <property type="match status" value="1"/>
</dbReference>
<feature type="binding site" evidence="17">
    <location>
        <position position="262"/>
    </location>
    <ligand>
        <name>FAD</name>
        <dbReference type="ChEBI" id="CHEBI:57692"/>
    </ligand>
</feature>
<feature type="disulfide bond" description="Redox-active" evidence="18">
    <location>
        <begin position="105"/>
        <end position="110"/>
    </location>
</feature>
<evidence type="ECO:0000256" key="16">
    <source>
        <dbReference type="PIRSR" id="PIRSR017205-1"/>
    </source>
</evidence>
<dbReference type="Proteomes" id="UP000663829">
    <property type="component" value="Unassembled WGS sequence"/>
</dbReference>
<evidence type="ECO:0000256" key="5">
    <source>
        <dbReference type="ARBA" id="ARBA00022448"/>
    </source>
</evidence>
<evidence type="ECO:0000256" key="13">
    <source>
        <dbReference type="ARBA" id="ARBA00023157"/>
    </source>
</evidence>
<keyword evidence="6" id="KW-0285">Flavoprotein</keyword>
<dbReference type="InterPro" id="IPR007266">
    <property type="entry name" value="Ero1"/>
</dbReference>
<feature type="compositionally biased region" description="Basic and acidic residues" evidence="19">
    <location>
        <begin position="130"/>
        <end position="139"/>
    </location>
</feature>
<keyword evidence="11" id="KW-0560">Oxidoreductase</keyword>
<feature type="compositionally biased region" description="Low complexity" evidence="19">
    <location>
        <begin position="140"/>
        <end position="150"/>
    </location>
</feature>
<dbReference type="Proteomes" id="UP000681722">
    <property type="component" value="Unassembled WGS sequence"/>
</dbReference>
<evidence type="ECO:0000256" key="9">
    <source>
        <dbReference type="ARBA" id="ARBA00022827"/>
    </source>
</evidence>
<evidence type="ECO:0000256" key="10">
    <source>
        <dbReference type="ARBA" id="ARBA00022982"/>
    </source>
</evidence>
<dbReference type="Proteomes" id="UP000682733">
    <property type="component" value="Unassembled WGS sequence"/>
</dbReference>
<name>A0A813PV88_9BILA</name>
<keyword evidence="9 17" id="KW-0274">FAD</keyword>
<dbReference type="Pfam" id="PF04137">
    <property type="entry name" value="ERO1"/>
    <property type="match status" value="1"/>
</dbReference>
<comment type="similarity">
    <text evidence="3">Belongs to the EROs family.</text>
</comment>
<dbReference type="GO" id="GO:0016972">
    <property type="term" value="F:thiol oxidase activity"/>
    <property type="evidence" value="ECO:0007669"/>
    <property type="project" value="InterPro"/>
</dbReference>